<sequence>MANSALFNGMQIPCAWTLSNGNQNIIIAIMDKYIDDEHFDLVGKIPYKYGTNNPINQDLNHGVQSVGAAVGIRNNGTCSAGSGGNSRVAAYRGQYANNSNIIDASNKGYQIISISAWNTISRATMVTATQNGTVVLVAGLD</sequence>
<reference evidence="2" key="2">
    <citation type="submission" date="2023-01" db="EMBL/GenBank/DDBJ databases">
        <title>Draft genome sequence of Portibacter lacus strain NBRC 108769.</title>
        <authorList>
            <person name="Sun Q."/>
            <person name="Mori K."/>
        </authorList>
    </citation>
    <scope>NUCLEOTIDE SEQUENCE</scope>
    <source>
        <strain evidence="2">NBRC 108769</strain>
    </source>
</reference>
<dbReference type="EMBL" id="BSOH01000007">
    <property type="protein sequence ID" value="GLR16744.1"/>
    <property type="molecule type" value="Genomic_DNA"/>
</dbReference>
<evidence type="ECO:0000313" key="3">
    <source>
        <dbReference type="Proteomes" id="UP001156666"/>
    </source>
</evidence>
<dbReference type="Pfam" id="PF00082">
    <property type="entry name" value="Peptidase_S8"/>
    <property type="match status" value="1"/>
</dbReference>
<evidence type="ECO:0000313" key="2">
    <source>
        <dbReference type="EMBL" id="GLR16744.1"/>
    </source>
</evidence>
<dbReference type="AlphaFoldDB" id="A0AA37SNG9"/>
<evidence type="ECO:0000259" key="1">
    <source>
        <dbReference type="Pfam" id="PF00082"/>
    </source>
</evidence>
<proteinExistence type="predicted"/>
<reference evidence="2" key="1">
    <citation type="journal article" date="2014" name="Int. J. Syst. Evol. Microbiol.">
        <title>Complete genome sequence of Corynebacterium casei LMG S-19264T (=DSM 44701T), isolated from a smear-ripened cheese.</title>
        <authorList>
            <consortium name="US DOE Joint Genome Institute (JGI-PGF)"/>
            <person name="Walter F."/>
            <person name="Albersmeier A."/>
            <person name="Kalinowski J."/>
            <person name="Ruckert C."/>
        </authorList>
    </citation>
    <scope>NUCLEOTIDE SEQUENCE</scope>
    <source>
        <strain evidence="2">NBRC 108769</strain>
    </source>
</reference>
<gene>
    <name evidence="2" type="ORF">GCM10007940_13590</name>
</gene>
<dbReference type="GO" id="GO:0006508">
    <property type="term" value="P:proteolysis"/>
    <property type="evidence" value="ECO:0007669"/>
    <property type="project" value="InterPro"/>
</dbReference>
<comment type="caution">
    <text evidence="2">The sequence shown here is derived from an EMBL/GenBank/DDBJ whole genome shotgun (WGS) entry which is preliminary data.</text>
</comment>
<dbReference type="GO" id="GO:0004252">
    <property type="term" value="F:serine-type endopeptidase activity"/>
    <property type="evidence" value="ECO:0007669"/>
    <property type="project" value="InterPro"/>
</dbReference>
<organism evidence="2 3">
    <name type="scientific">Portibacter lacus</name>
    <dbReference type="NCBI Taxonomy" id="1099794"/>
    <lineage>
        <taxon>Bacteria</taxon>
        <taxon>Pseudomonadati</taxon>
        <taxon>Bacteroidota</taxon>
        <taxon>Saprospiria</taxon>
        <taxon>Saprospirales</taxon>
        <taxon>Haliscomenobacteraceae</taxon>
        <taxon>Portibacter</taxon>
    </lineage>
</organism>
<name>A0AA37SNG9_9BACT</name>
<keyword evidence="3" id="KW-1185">Reference proteome</keyword>
<dbReference type="InterPro" id="IPR000209">
    <property type="entry name" value="Peptidase_S8/S53_dom"/>
</dbReference>
<accession>A0AA37SNG9</accession>
<dbReference type="InterPro" id="IPR036852">
    <property type="entry name" value="Peptidase_S8/S53_dom_sf"/>
</dbReference>
<protein>
    <recommendedName>
        <fullName evidence="1">Peptidase S8/S53 domain-containing protein</fullName>
    </recommendedName>
</protein>
<dbReference type="SUPFAM" id="SSF52743">
    <property type="entry name" value="Subtilisin-like"/>
    <property type="match status" value="1"/>
</dbReference>
<dbReference type="Proteomes" id="UP001156666">
    <property type="component" value="Unassembled WGS sequence"/>
</dbReference>
<dbReference type="Gene3D" id="3.40.50.200">
    <property type="entry name" value="Peptidase S8/S53 domain"/>
    <property type="match status" value="1"/>
</dbReference>
<feature type="domain" description="Peptidase S8/S53" evidence="1">
    <location>
        <begin position="23"/>
        <end position="117"/>
    </location>
</feature>